<name>A0A9J6R9V9_9BACI</name>
<dbReference type="RefSeq" id="WP_268779235.1">
    <property type="nucleotide sequence ID" value="NZ_JAPRAT010000006.1"/>
</dbReference>
<keyword evidence="4" id="KW-0521">NADP</keyword>
<evidence type="ECO:0000256" key="4">
    <source>
        <dbReference type="ARBA" id="ARBA00022857"/>
    </source>
</evidence>
<evidence type="ECO:0000256" key="6">
    <source>
        <dbReference type="ARBA" id="ARBA00023027"/>
    </source>
</evidence>
<dbReference type="GO" id="GO:0046872">
    <property type="term" value="F:metal ion binding"/>
    <property type="evidence" value="ECO:0007669"/>
    <property type="project" value="UniProtKB-KW"/>
</dbReference>
<dbReference type="Proteomes" id="UP001084197">
    <property type="component" value="Unassembled WGS sequence"/>
</dbReference>
<reference evidence="10" key="1">
    <citation type="submission" date="2022-11" db="EMBL/GenBank/DDBJ databases">
        <title>WGS of Natronobacillus azotifigens 24KS-1, an anaerobic diazotrophic haloalkaliphile from soda-rich habitats.</title>
        <authorList>
            <person name="Sorokin D.Y."/>
            <person name="Merkel A.Y."/>
        </authorList>
    </citation>
    <scope>NUCLEOTIDE SEQUENCE</scope>
    <source>
        <strain evidence="10">24KS-1</strain>
    </source>
</reference>
<keyword evidence="2" id="KW-0444">Lipid biosynthesis</keyword>
<keyword evidence="11" id="KW-1185">Reference proteome</keyword>
<accession>A0A9J6R9V9</accession>
<evidence type="ECO:0000256" key="8">
    <source>
        <dbReference type="ARBA" id="ARBA00023209"/>
    </source>
</evidence>
<evidence type="ECO:0000256" key="1">
    <source>
        <dbReference type="ARBA" id="ARBA00022490"/>
    </source>
</evidence>
<evidence type="ECO:0000313" key="11">
    <source>
        <dbReference type="Proteomes" id="UP001084197"/>
    </source>
</evidence>
<comment type="caution">
    <text evidence="10">The sequence shown here is derived from an EMBL/GenBank/DDBJ whole genome shotgun (WGS) entry which is preliminary data.</text>
</comment>
<gene>
    <name evidence="10" type="ORF">OWO01_04490</name>
</gene>
<evidence type="ECO:0000256" key="5">
    <source>
        <dbReference type="ARBA" id="ARBA00023002"/>
    </source>
</evidence>
<evidence type="ECO:0000256" key="7">
    <source>
        <dbReference type="ARBA" id="ARBA00023098"/>
    </source>
</evidence>
<evidence type="ECO:0000256" key="3">
    <source>
        <dbReference type="ARBA" id="ARBA00022723"/>
    </source>
</evidence>
<organism evidence="10 11">
    <name type="scientific">Natronobacillus azotifigens</name>
    <dbReference type="NCBI Taxonomy" id="472978"/>
    <lineage>
        <taxon>Bacteria</taxon>
        <taxon>Bacillati</taxon>
        <taxon>Bacillota</taxon>
        <taxon>Bacilli</taxon>
        <taxon>Bacillales</taxon>
        <taxon>Bacillaceae</taxon>
        <taxon>Natronobacillus</taxon>
    </lineage>
</organism>
<keyword evidence="9" id="KW-1208">Phospholipid metabolism</keyword>
<dbReference type="PANTHER" id="PTHR43616:SF5">
    <property type="entry name" value="GLYCEROL DEHYDROGENASE 1"/>
    <property type="match status" value="1"/>
</dbReference>
<dbReference type="InterPro" id="IPR016205">
    <property type="entry name" value="Glycerol_DH"/>
</dbReference>
<evidence type="ECO:0000256" key="9">
    <source>
        <dbReference type="ARBA" id="ARBA00023264"/>
    </source>
</evidence>
<keyword evidence="6" id="KW-0520">NAD</keyword>
<dbReference type="EMBL" id="JAPRAT010000006">
    <property type="protein sequence ID" value="MCZ0702466.1"/>
    <property type="molecule type" value="Genomic_DNA"/>
</dbReference>
<keyword evidence="1" id="KW-0963">Cytoplasm</keyword>
<dbReference type="GO" id="GO:0008654">
    <property type="term" value="P:phospholipid biosynthetic process"/>
    <property type="evidence" value="ECO:0007669"/>
    <property type="project" value="UniProtKB-KW"/>
</dbReference>
<protein>
    <submittedName>
        <fullName evidence="10">Sn-glycerol-1-phosphate dehydrogenase</fullName>
    </submittedName>
</protein>
<proteinExistence type="predicted"/>
<dbReference type="Gene3D" id="1.20.1090.10">
    <property type="entry name" value="Dehydroquinate synthase-like - alpha domain"/>
    <property type="match status" value="1"/>
</dbReference>
<keyword evidence="3" id="KW-0479">Metal-binding</keyword>
<dbReference type="SUPFAM" id="SSF56796">
    <property type="entry name" value="Dehydroquinate synthase-like"/>
    <property type="match status" value="1"/>
</dbReference>
<evidence type="ECO:0000313" key="10">
    <source>
        <dbReference type="EMBL" id="MCZ0702466.1"/>
    </source>
</evidence>
<dbReference type="PANTHER" id="PTHR43616">
    <property type="entry name" value="GLYCEROL DEHYDROGENASE"/>
    <property type="match status" value="1"/>
</dbReference>
<keyword evidence="8" id="KW-0594">Phospholipid biosynthesis</keyword>
<dbReference type="AlphaFoldDB" id="A0A9J6R9V9"/>
<dbReference type="Pfam" id="PF13685">
    <property type="entry name" value="Fe-ADH_2"/>
    <property type="match status" value="1"/>
</dbReference>
<evidence type="ECO:0000256" key="2">
    <source>
        <dbReference type="ARBA" id="ARBA00022516"/>
    </source>
</evidence>
<dbReference type="CDD" id="cd08175">
    <property type="entry name" value="G1PDH"/>
    <property type="match status" value="1"/>
</dbReference>
<dbReference type="InterPro" id="IPR032837">
    <property type="entry name" value="G1PDH"/>
</dbReference>
<dbReference type="GO" id="GO:0016614">
    <property type="term" value="F:oxidoreductase activity, acting on CH-OH group of donors"/>
    <property type="evidence" value="ECO:0007669"/>
    <property type="project" value="InterPro"/>
</dbReference>
<keyword evidence="7" id="KW-0443">Lipid metabolism</keyword>
<dbReference type="Gene3D" id="3.40.50.1970">
    <property type="match status" value="1"/>
</dbReference>
<sequence>MEISDQLYRLMEQTGNPSITLPELILEKDALFKIAPYIQRQGAEKVALVVDHNTYQAAGKTIEKTLRVASIDYQIVQLEETDHGQVIADEQSLVQLLVETDSDVDLFLAVGSGTIHDIVRFAGSKMNRPFISVPTAASVDGFTSKGAPLILRGVKKTIQTASPIAVFADVHVLISAPQALTAAGFGDILGKYTSLLDWKISELIGSEPYYPIAAELTRKSLVSCVERVEQIAARDQAGIQVLTQALIESGLVMLVLDFSRPASGGEHHLSHYWEMNLLEKNKEQLLHGAKVGVATAIISNLYHQFVENFEPSSVPQDHRYYRNIQKHWDEIKQLINTLPTAEEIQTLLKIIGGPQTTEQLELTNELVKKSLNEAQHLRDRCTGLLLINQFKKDLIDYPL</sequence>
<keyword evidence="5" id="KW-0560">Oxidoreductase</keyword>